<organism evidence="2 3">
    <name type="scientific">Flavobacterium humidisoli</name>
    <dbReference type="NCBI Taxonomy" id="2937442"/>
    <lineage>
        <taxon>Bacteria</taxon>
        <taxon>Pseudomonadati</taxon>
        <taxon>Bacteroidota</taxon>
        <taxon>Flavobacteriia</taxon>
        <taxon>Flavobacteriales</taxon>
        <taxon>Flavobacteriaceae</taxon>
        <taxon>Flavobacterium</taxon>
    </lineage>
</organism>
<feature type="domain" description="ATPase AAA-type core" evidence="1">
    <location>
        <begin position="28"/>
        <end position="375"/>
    </location>
</feature>
<evidence type="ECO:0000259" key="1">
    <source>
        <dbReference type="Pfam" id="PF13304"/>
    </source>
</evidence>
<dbReference type="Proteomes" id="UP000829998">
    <property type="component" value="Chromosome"/>
</dbReference>
<dbReference type="InterPro" id="IPR003959">
    <property type="entry name" value="ATPase_AAA_core"/>
</dbReference>
<dbReference type="PANTHER" id="PTHR32182">
    <property type="entry name" value="DNA REPLICATION AND REPAIR PROTEIN RECF"/>
    <property type="match status" value="1"/>
</dbReference>
<protein>
    <submittedName>
        <fullName evidence="2">AAA family ATPase</fullName>
    </submittedName>
</protein>
<dbReference type="InterPro" id="IPR027417">
    <property type="entry name" value="P-loop_NTPase"/>
</dbReference>
<evidence type="ECO:0000313" key="3">
    <source>
        <dbReference type="Proteomes" id="UP000829998"/>
    </source>
</evidence>
<accession>A0ABY4LXY1</accession>
<keyword evidence="3" id="KW-1185">Reference proteome</keyword>
<sequence length="521" mass="61290">MRISYVKIIDFKNLNNFEVKLDDNYMETVLLGQNASGKSNFIESLVLIFKNLDLERGSEFNYTINYNCRGKDIEIVYENNKYDFTVADQKISVTEFFRRKNELLPKYVFTYYSGISDRLKNHFDQHQKRFYDKIIKPNIDHNEIDNLRRLFYVQLVHSYFVLLAYFSFDTNEKESIDFLRNVLGIEDLESVLFILHKPIWKKGDGDERFWGANGLVKEFLQKVWDLSIAPIYETVKVPLDFRKSTKQERLYLYISSKHKLKKLSKIYKSNTEFFKALESTYISDLIEEVRVKIKKKNVKGEIKFKELSEGEQQLLTVIGLLKFSRDEESLILLDEPDTHLNPLWKWKYLEYLKDVVNTEKDATQIILNTHDPLVIGSLRKEQVRVFQNINGKIQAIKPEVDPKGLGVAGILTSEMFGLATTLDEETQEVLNRRNELIVKQDKVKLTQAESHELNNIFHELNSLGINTTDRDPLYQKFIIAINSRDDFKKIKYTSDELKEQNRIALDILDELLKEESKNDIH</sequence>
<evidence type="ECO:0000313" key="2">
    <source>
        <dbReference type="EMBL" id="UPZ17937.1"/>
    </source>
</evidence>
<name>A0ABY4LXY1_9FLAO</name>
<gene>
    <name evidence="2" type="ORF">M0M44_11450</name>
</gene>
<dbReference type="Pfam" id="PF13304">
    <property type="entry name" value="AAA_21"/>
    <property type="match status" value="1"/>
</dbReference>
<dbReference type="RefSeq" id="WP_248729875.1">
    <property type="nucleotide sequence ID" value="NZ_CP096829.1"/>
</dbReference>
<dbReference type="EMBL" id="CP096829">
    <property type="protein sequence ID" value="UPZ17937.1"/>
    <property type="molecule type" value="Genomic_DNA"/>
</dbReference>
<reference evidence="2 3" key="1">
    <citation type="submission" date="2022-04" db="EMBL/GenBank/DDBJ databases">
        <authorList>
            <person name="Ra J.-S."/>
            <person name="Kim S.-B."/>
        </authorList>
    </citation>
    <scope>NUCLEOTIDE SEQUENCE [LARGE SCALE GENOMIC DNA]</scope>
    <source>
        <strain evidence="2 3">MMS21-Er5</strain>
    </source>
</reference>
<proteinExistence type="predicted"/>
<dbReference type="CDD" id="cd00267">
    <property type="entry name" value="ABC_ATPase"/>
    <property type="match status" value="1"/>
</dbReference>
<dbReference type="PANTHER" id="PTHR32182:SF22">
    <property type="entry name" value="ATP-DEPENDENT ENDONUCLEASE, OLD FAMILY-RELATED"/>
    <property type="match status" value="1"/>
</dbReference>
<dbReference type="Gene3D" id="3.40.50.300">
    <property type="entry name" value="P-loop containing nucleotide triphosphate hydrolases"/>
    <property type="match status" value="2"/>
</dbReference>
<dbReference type="SUPFAM" id="SSF52540">
    <property type="entry name" value="P-loop containing nucleoside triphosphate hydrolases"/>
    <property type="match status" value="1"/>
</dbReference>